<comment type="caution">
    <text evidence="8">The sequence shown here is derived from an EMBL/GenBank/DDBJ whole genome shotgun (WGS) entry which is preliminary data.</text>
</comment>
<dbReference type="PROSITE" id="PS00518">
    <property type="entry name" value="ZF_RING_1"/>
    <property type="match status" value="1"/>
</dbReference>
<keyword evidence="9" id="KW-1185">Reference proteome</keyword>
<dbReference type="SUPFAM" id="SSF57850">
    <property type="entry name" value="RING/U-box"/>
    <property type="match status" value="1"/>
</dbReference>
<name>A0A835YL62_9STRA</name>
<dbReference type="GO" id="GO:0008270">
    <property type="term" value="F:zinc ion binding"/>
    <property type="evidence" value="ECO:0007669"/>
    <property type="project" value="UniProtKB-KW"/>
</dbReference>
<organism evidence="8 9">
    <name type="scientific">Tribonema minus</name>
    <dbReference type="NCBI Taxonomy" id="303371"/>
    <lineage>
        <taxon>Eukaryota</taxon>
        <taxon>Sar</taxon>
        <taxon>Stramenopiles</taxon>
        <taxon>Ochrophyta</taxon>
        <taxon>PX clade</taxon>
        <taxon>Xanthophyceae</taxon>
        <taxon>Tribonematales</taxon>
        <taxon>Tribonemataceae</taxon>
        <taxon>Tribonema</taxon>
    </lineage>
</organism>
<dbReference type="InterPro" id="IPR036890">
    <property type="entry name" value="HATPase_C_sf"/>
</dbReference>
<dbReference type="InterPro" id="IPR001841">
    <property type="entry name" value="Znf_RING"/>
</dbReference>
<dbReference type="Gene3D" id="3.30.40.10">
    <property type="entry name" value="Zinc/RING finger domain, C3HC4 (zinc finger)"/>
    <property type="match status" value="1"/>
</dbReference>
<evidence type="ECO:0000313" key="8">
    <source>
        <dbReference type="EMBL" id="KAG5176706.1"/>
    </source>
</evidence>
<protein>
    <recommendedName>
        <fullName evidence="7">RING-type domain-containing protein</fullName>
    </recommendedName>
</protein>
<keyword evidence="1" id="KW-0479">Metal-binding</keyword>
<feature type="compositionally biased region" description="Acidic residues" evidence="6">
    <location>
        <begin position="4527"/>
        <end position="4542"/>
    </location>
</feature>
<dbReference type="GO" id="GO:0030544">
    <property type="term" value="F:Hsp70 protein binding"/>
    <property type="evidence" value="ECO:0007669"/>
    <property type="project" value="TreeGrafter"/>
</dbReference>
<dbReference type="PROSITE" id="PS50089">
    <property type="entry name" value="ZF_RING_2"/>
    <property type="match status" value="1"/>
</dbReference>
<dbReference type="PANTHER" id="PTHR15600:SF42">
    <property type="entry name" value="SACSIN"/>
    <property type="match status" value="1"/>
</dbReference>
<evidence type="ECO:0000256" key="3">
    <source>
        <dbReference type="ARBA" id="ARBA00022833"/>
    </source>
</evidence>
<feature type="region of interest" description="Disordered" evidence="6">
    <location>
        <begin position="3706"/>
        <end position="3747"/>
    </location>
</feature>
<dbReference type="EMBL" id="JAFCMP010000534">
    <property type="protein sequence ID" value="KAG5176706.1"/>
    <property type="molecule type" value="Genomic_DNA"/>
</dbReference>
<feature type="coiled-coil region" evidence="5">
    <location>
        <begin position="5725"/>
        <end position="5754"/>
    </location>
</feature>
<evidence type="ECO:0000259" key="7">
    <source>
        <dbReference type="PROSITE" id="PS50089"/>
    </source>
</evidence>
<feature type="region of interest" description="Disordered" evidence="6">
    <location>
        <begin position="1223"/>
        <end position="1244"/>
    </location>
</feature>
<feature type="region of interest" description="Disordered" evidence="6">
    <location>
        <begin position="1564"/>
        <end position="1586"/>
    </location>
</feature>
<feature type="region of interest" description="Disordered" evidence="6">
    <location>
        <begin position="5629"/>
        <end position="5658"/>
    </location>
</feature>
<gene>
    <name evidence="8" type="ORF">JKP88DRAFT_265343</name>
</gene>
<evidence type="ECO:0000256" key="4">
    <source>
        <dbReference type="PROSITE-ProRule" id="PRU00175"/>
    </source>
</evidence>
<feature type="compositionally biased region" description="Low complexity" evidence="6">
    <location>
        <begin position="3708"/>
        <end position="3733"/>
    </location>
</feature>
<feature type="compositionally biased region" description="Low complexity" evidence="6">
    <location>
        <begin position="4742"/>
        <end position="4765"/>
    </location>
</feature>
<evidence type="ECO:0000256" key="5">
    <source>
        <dbReference type="SAM" id="Coils"/>
    </source>
</evidence>
<dbReference type="SUPFAM" id="SSF55874">
    <property type="entry name" value="ATPase domain of HSP90 chaperone/DNA topoisomerase II/histidine kinase"/>
    <property type="match status" value="1"/>
</dbReference>
<evidence type="ECO:0000256" key="2">
    <source>
        <dbReference type="ARBA" id="ARBA00022771"/>
    </source>
</evidence>
<evidence type="ECO:0000256" key="6">
    <source>
        <dbReference type="SAM" id="MobiDB-lite"/>
    </source>
</evidence>
<dbReference type="InterPro" id="IPR052972">
    <property type="entry name" value="Sacsin_chaperone_reg"/>
</dbReference>
<keyword evidence="3" id="KW-0862">Zinc</keyword>
<dbReference type="Pfam" id="PF25794">
    <property type="entry name" value="SACS"/>
    <property type="match status" value="3"/>
</dbReference>
<dbReference type="Gene3D" id="1.10.8.10">
    <property type="entry name" value="DNA helicase RuvA subunit, C-terminal domain"/>
    <property type="match status" value="1"/>
</dbReference>
<feature type="domain" description="RING-type" evidence="7">
    <location>
        <begin position="5757"/>
        <end position="5792"/>
    </location>
</feature>
<feature type="compositionally biased region" description="Low complexity" evidence="6">
    <location>
        <begin position="1223"/>
        <end position="1236"/>
    </location>
</feature>
<dbReference type="SMART" id="SM00184">
    <property type="entry name" value="RING"/>
    <property type="match status" value="1"/>
</dbReference>
<dbReference type="Proteomes" id="UP000664859">
    <property type="component" value="Unassembled WGS sequence"/>
</dbReference>
<dbReference type="Pfam" id="PF13920">
    <property type="entry name" value="zf-C3HC4_3"/>
    <property type="match status" value="1"/>
</dbReference>
<reference evidence="8" key="1">
    <citation type="submission" date="2021-02" db="EMBL/GenBank/DDBJ databases">
        <title>First Annotated Genome of the Yellow-green Alga Tribonema minus.</title>
        <authorList>
            <person name="Mahan K.M."/>
        </authorList>
    </citation>
    <scope>NUCLEOTIDE SEQUENCE</scope>
    <source>
        <strain evidence="8">UTEX B ZZ1240</strain>
    </source>
</reference>
<feature type="region of interest" description="Disordered" evidence="6">
    <location>
        <begin position="4741"/>
        <end position="4765"/>
    </location>
</feature>
<dbReference type="InterPro" id="IPR058210">
    <property type="entry name" value="SACS/Nov_dom"/>
</dbReference>
<feature type="region of interest" description="Disordered" evidence="6">
    <location>
        <begin position="1309"/>
        <end position="1338"/>
    </location>
</feature>
<keyword evidence="2 4" id="KW-0863">Zinc-finger</keyword>
<proteinExistence type="predicted"/>
<feature type="region of interest" description="Disordered" evidence="6">
    <location>
        <begin position="4514"/>
        <end position="4548"/>
    </location>
</feature>
<dbReference type="PANTHER" id="PTHR15600">
    <property type="entry name" value="SACSIN"/>
    <property type="match status" value="1"/>
</dbReference>
<dbReference type="OrthoDB" id="1262810at2759"/>
<evidence type="ECO:0000256" key="1">
    <source>
        <dbReference type="ARBA" id="ARBA00022723"/>
    </source>
</evidence>
<sequence>MHSLLYQRLKLALLDPRISDALHTCQHLVAGQAVNAVNALTTRCNRKHTQRRTSARCYPAFEDLMSAHAEATVAAIQGYRAAICSIIDQELIQNADDAGAREVKFCLDTRQHGTATLPAQQLAQFQGPALLAFNSGVFTDMDFESIQRIGDSLKKAAFLPHVNPSNPGKTLRFRQHAATIAEYADQFAPLRVFDNNFNSRFEGTLFRFPLRTAEQAAASRLSRTVHTVDGTRELLRQFVAESVGMLLFLKNVERLVVCEWVEGESEPRCLHECYIDNVSNALQCARSLALSAASSGSATSAPTKCDYFLDIVSQSRSTLPAPPPARQRWLVCNQLGGKRANAIAADPRHELMRFVPWAGVAARVKEDAGAAAVRRGRAYCFLPLPVFTGLPVHVNGYFELSSNRRDIWTGDDMAGDGAVRAQWNAALVEEIAASCYARLLLGVRTELGDRAAYDTLWPPLPSAGSVTSAVGAPAGVWAGCVAVFVALVRAQPVLQTAHEKGHWVTPRDAVVLGGALDDAPDAERCRLKALLLGEGVPLVDCARAIQRGLAHAGARGAAGGGGVWCPEASPKWVRGLLRERGLKGAAVLQGEAAKARSDVLFLLRYCLGDLAKQGEFADMAGVPLVPLADGSYGCFQTVGALHKDHAALRAMGFTEGQCLRAFTHCDTLQDAVNWLMADDNAEAAAVAAPQRASTSVAAGAEPYLLASGEEVALLTGAGSRLISEAALSESAAGGRGSGNGGGAAAARGAEGHALLRRVFRSAAFQATLNVASLRADFLPDLVALSLPRAWREGGEGAVSWPWTPAQGGHPGADWFRALWRYFARRCPDAVGAFAESWPVVPTNEGRVCRLSLRSAVVSADGLDAGVRALLRRAGALTLLAGLFDAEAGGGAAVTPPPLLFDYVRRGDRAGLLATLGSALRSAASARDYTALLSTAEPSERDALRAALCRQPPTEMSREERAVAAALPLWPVHRVSDALQPAASAPAAGASVAAAAPAAAAATEYKAAGAPLYMVLETGGGPVALSAGGKAEGEGDEEVLSVLRLVGKDEHLFTAIFARLNSDSDVTEIGLARHLGIRPLSRAAFYKEHVLRLLPQLPPTLKAAATVSLLRELSHLSQQDSGFLAHAMNMDLVVTKGRSMVNAKTLFDPSASELLPLMPDDKFPSGAYLLPDVLASLRMLGLQTALDWQGLVSVAKSIEELHATACYACADGANATTAVIVHLSSPRSPSHHPPAARLSAAQDPEAAAKRGRKLIEYMDKHVADLWPKKQKGGAAYSVFTAEFNERRLQALAQLMAHKWVPVHVALPSPLLPPHRSQPTHPPGGRGPARPPPSRVASPSAVRPSADMWFCSASFWVLDGAVRTKELSPGIVAEQLARMAEHFEAIAPSLAAPAAAPAEASAAAAGSGSAAVAVPDTTEKGIEAAQQMLAGIVPRLYQFLSDALEVRHTPADIIRNPLHAAPWLWVGAGGFVPADRVAFSAPANAAPYLYSVPSDFACFGVLLRELGVREAFGPGDFCFVLRTMAIETHALIEEPERVADAPHLAPAAAQGAGGLLQALRGAVAGNWSPSPQPAQRKSAEPVRKTPRPLSPAQVDLAVAMVQVLSDESFRAADWEIFSPDASGILAASTELVYDDCPWLTKGGGAEGGHGPVLRSVPKDVRYVHPKVRGTGDESGIEYSLDFGIKSEAFGQQESLTRRLRHILEMYPEGPSILSELIQNADDAGARTVKIMYSTKQYGTSSLLGPKMDCWQGGAGALYFYNDAAFSDRDFHSLARIGQASKLDKVATTGRFGLGFNAVYHFTDLPSFVTGDFCVMFDPHTAYVPGATSQQPGIKVRFTDSDLLAQFEDQFSPYLHFGCDFKKRFPGTLFRFPLRTKAVARDSEISHTCYGPHEVKELLDGFKETAHRFLLFLRSVQRIEVYVLGDEDEAPRCVDPKYFNLNLLRRDSSAVVWMEVRSVAAQSGCIPRLQHHVEIAHRSNQQWDAIPRFIKEATGGSNSKEAFYSRLAHTPEGQLPRTLQTVTINFKHAPQLRAGAAAPLAITAEAGDTPATAPSATPSTAATPSAISTTAVTSSTAVVPSAGAALALTAPEGPANEDIEDVFMVCVQLGAGRARAFACDPQQRDLKFLPWGGVAAHLTRNGKPIERTRGKAFCFLPLPVDAGLPVHVNGYFELSSNRRDIWFGEDLAGEGRRRSEWNRLLLEDVIVPAYALLLDAATKNLGPGAQYLSLLPAEASPPKPWDIVVEALYKRLRKASVLYTEALNGKWVPLESAVVIGAAAAEGGADNALAVAAQAAQAEQLHKVLVEEGVPVVKVPDGLKKTLLYHGCVAAEGNSAFVRSYFKERRYNTCLEGGNALHNAQFLLDFAHKDLAPDRLGELIGLPLLPLTNGTLCRLEPPTSEPRLLPSALERKLFADAAGQWLVADLATLTRPVVTLLKDEHFHEVRKCYRATNVAVMQPQHAVRLMKEVLPQAWFQLSQVAWAPSAGDARPKQPSEAWMQQLWEYMCMMSSDGDDNDGAVTADQSEAARQRLHLFEGGWPLLPAHGGAGADALRVLLQLRGGGCMAVVSPVRPGGRYASTLNLNSEVKEALGRLGVWVLDVEGLGKKTAANPLVLDYARALRIVLRRHCTCACHSYQWPPHSCSLCFLNMLSILLAADQLNCTNPGAMTHMPTCWARCGVLNMARCALRLMAIPPNAQYAHKSPLRSCSLYSRRCTAEGVLSALLVALYGADAAAAALNTDKTLAAATPSASVAPPPGLQPALITNRFRGMAPPAREALREFLRKGEGQLKPALKWLLRALPLYPLHGSSEGCYAALDGGRERHLPPANVDAALLDDSFVKVYDTEDLELCQYLGVSRMKPAAFHLRYILPCIACGALTGILRDAAVLSILKDFNSLKAAEPELEALMRSTPLIPPATTPFPSTDAGTSTSSSTAALLRPDELYNPEVAELRKLLAASAFPRADFCAPAALTTLAQLGLRSSLSAAGVLDSARSIADAFSAGAVTAAAVPHAPQRGSGTGAARGAAGGYGGASGGVGSAAAVIGGGAAAAAEPADGVAAQQRSAMQRAQDLLRFLDMHLERMLRDLAERGEGEGEGDAQQQAAAARWYLEGAADAVEAELQDVHSDPGDGTDDARAAVAAAPRPRFDFVDSLTAIAWLPVLATAPWPYLPWREATSPTVAASAAANAPQLTVAAPCSARPPEDAWLCSCALAVVKDSATSAVLKRVLGWDAPVPPGILARQLVALSERHADALRRTPTQAAQMGQQLQAPVSQMYMLLNKAVGTPEMSAAVPVLASAPWMWLGDRFVYARRVALKCPSDAAPFLHPVPAALRSFGALLRACGVRETFGAADYADVLEDIYSAYQRRARAQAAAALDEEQFELAVKVAKLLAELPSRERQTISGRIVYLPSTTGAMFPAQSLVYNDAQWLKATLQASACPNNQNAIKFVHGHVAPKSAAVLGVRSLRDYLFMDSGKSQDEPCPKLGALRSRLRSRTAAEAARSRQATDGAALSGARAEGMQEAVPCGAAPDQCCAAAHADSAATRCGERLRHKLAQPSAHAHYDPPHTHCNPNVASHTCARCAAAAGKYDAAWLCELLEVAESAGATGVRILLDARDQPDESLLHPALAAAQRAAFVIVLEGAVLGTEPLMALLRWRTNAQWAWAGGFPAFGPGLLSLFHVADCLQVFSGGAYHVFDPCGQYIFNGEAPAQADEAAGDSPAPGDAPGSSAQAGAASAERPPQQGQDNAKAKRYSISRNDVFERFPHQFAPFLAVPGANIEAGLRSPEGRFHGTALRLSLRTAVGAGAVLPRTWQFQAARDCLEKGFLPSARAAFGFGSSLQHITAHVWEKNRDQPELSFAVSAEGGGNGRRVRADLAVWREWAVKKMPLNFLQRPIAPRKHVYQLSVKHYILLGCASKHRPMPLSCLPMPHYCTPTVHRRTSLNGSIEPRWIVPNNNVHAHVPRQVQLGPRLQANSGDSATTTEHWLVASVMAPPALRDPAQDYFSELSRAAPLLSCAALLSIEGAGGQRGAGGAGLSCGRLFVRHDTTVRTGLPFHVDGPFFVTDRGRGGLKRRALVLSPHDDPALSDLRCQEWNTRLFQSLCSEAVPYFMEQLAATLRVGGAAQLYRNWPLVSRLRQPFQNLVPAELHQKLAVAPLYLSTSGSLVRMSEGLLKTRPLSPAIEAFLGRQFALLSVPSLVTRDFLARYNAQQRTSATAPMLRELTPAGVRSMLRAPPSARALAAEAQLESSRGGGGGRGGGASVVVQLLAYCLSDALPPVAGETADEDANAAAARRKATWEQLLGLCLLPLASGAVGAFSRNGQYLLATPSQAAAQLAAWFECPDFLSAVGIVKLTPRRLAAMACEMLPQEWKGKKFVQWRTDVTTEYLDETTQHEEAGGGAAPAAPAAVAGPQPFVGGPVSQEWVAAFWREVPMSDAALVAALHEWPLVPITTGELASCSLAPSIFRACPGAIHADTQRRLDAAAAATAAAAARVLELRSTATDVLSAGGPAAAAAAAAVAREETLPPDSDTEAEEEEGGPEEGSEAAAAAAAAESGAAAAAGAAAAGAGASGSAAAAAAAAGVGAASPAATAVQAMQAAQAMMAAAINNPDVAAAAAAHAASVAMASAFNVAQVAMAAGPAAAAAAAAEALAGGNGTAAAAAPPAAPAPADAASLTSPRLRQLRQLLHELGAPVLDFSFVPCETRNAVATAGGVTGPDAAARMALHGLHSLRSERTPPYPLPLRTPTAADAADDAAATQPQGAAARQQGRLRWSILSEADTEALLLALCRPGGEAGGLAVTPSDQQKLKELPVWRTMAGSSVCLSRPGANRAFFALERNAAEGENVAGGLPLPPSAQSMLLAHSPVLDDIYRDMQIERISMGDTLARMVLPELMRMTPADRDAVLQYVLEHWSQLSANAELKEKLGKVPFVTVSGDRRVLPEKLLDPRNAVMASIFDDAPDMFPQGAFAQPAWLDVLADLGLHKSFNRDTFLLCAKKLETQSHLDPLPLPVATKARRLVAELNGDAGVQFLGGHTFVDELSRVRFVPVQAPVNARAGVGGGGFVTRLMRFEDAAAPRDAHLCYTVLPVLADGAAPPQMFWSRLRVVSPPPLESVLAHLHNIAQPNALDQWDYKDPPSKVFRSLYAFIEEEWPKLTDYAKKELQAAPLVPVRGRMVKASRLFFRLRGEDLAPYLYEVPRAFGAFDRLFRQLGTTMTPTAQDYVTLLQELRAECGRQALNPNEVGAVLKVLRLLAAEVETSGPQALHEATSTGSLYVVDDTSRLVPRLATLYNDAQWLRGRINRARVSLVHPKVTMETCKALGIACASAMIHEQLELGFNPEPFAGDPTSADAFDKDPIAAAAALTATLNSQEFAAAVVTLRRSLAPGGGAGGSSGAADPMDAMMARLGGVTVMLVKVLRTRFLRSGANGGEEDVTAPDGAEGSLFFVDAPGRRLLVGLQAKELRENGRRMRIWDYGITPAHVVALAVCQLLQLPTSAAAPLAAVLSVPANRAATALSLLRLGEDEVLTRELRRGTPGTPLLACDAELVELKPLKTFSHDEIVAVEDEAGLLRYAVVVDEDDDGGDGAAAAASAAGAAAAAVPLVASVRLRTRPGPQTVVLLSTDIYCFSHTRDPSGSSSNAEYHRQQRQKQQEAKRGPAKPLPRWAVELPAAAAAATQGGAADVLPPPPPPVSREQVLTVVESILARCDLTLADGERRWVQEATALRKETAQARAAATAAELRAQEAETAAAEANDAWKCRICYENDIAKVLHPCGHTVCTTCLATVNGQCPYCRARFSAHTAIHRN</sequence>
<dbReference type="InterPro" id="IPR017907">
    <property type="entry name" value="Znf_RING_CS"/>
</dbReference>
<dbReference type="NCBIfam" id="NF047352">
    <property type="entry name" value="P_loop_sacsin"/>
    <property type="match status" value="1"/>
</dbReference>
<dbReference type="InterPro" id="IPR013083">
    <property type="entry name" value="Znf_RING/FYVE/PHD"/>
</dbReference>
<evidence type="ECO:0000313" key="9">
    <source>
        <dbReference type="Proteomes" id="UP000664859"/>
    </source>
</evidence>
<feature type="compositionally biased region" description="Basic and acidic residues" evidence="6">
    <location>
        <begin position="5639"/>
        <end position="5653"/>
    </location>
</feature>
<accession>A0A835YL62</accession>
<keyword evidence="5" id="KW-0175">Coiled coil</keyword>